<dbReference type="STRING" id="1797768.A3C59_00880"/>
<dbReference type="InterPro" id="IPR035093">
    <property type="entry name" value="RelE/ParE_toxin_dom_sf"/>
</dbReference>
<protein>
    <submittedName>
        <fullName evidence="1">Uncharacterized protein</fullName>
    </submittedName>
</protein>
<organism evidence="1 2">
    <name type="scientific">Candidatus Daviesbacteria bacterium RIFCSPHIGHO2_02_FULL_36_13</name>
    <dbReference type="NCBI Taxonomy" id="1797768"/>
    <lineage>
        <taxon>Bacteria</taxon>
        <taxon>Candidatus Daviesiibacteriota</taxon>
    </lineage>
</organism>
<name>A0A1F5JRT4_9BACT</name>
<comment type="caution">
    <text evidence="1">The sequence shown here is derived from an EMBL/GenBank/DDBJ whole genome shotgun (WGS) entry which is preliminary data.</text>
</comment>
<dbReference type="AlphaFoldDB" id="A0A1F5JRT4"/>
<proteinExistence type="predicted"/>
<evidence type="ECO:0000313" key="2">
    <source>
        <dbReference type="Proteomes" id="UP000176902"/>
    </source>
</evidence>
<dbReference type="Gene3D" id="3.30.2310.20">
    <property type="entry name" value="RelE-like"/>
    <property type="match status" value="1"/>
</dbReference>
<reference evidence="1 2" key="1">
    <citation type="journal article" date="2016" name="Nat. Commun.">
        <title>Thousands of microbial genomes shed light on interconnected biogeochemical processes in an aquifer system.</title>
        <authorList>
            <person name="Anantharaman K."/>
            <person name="Brown C.T."/>
            <person name="Hug L.A."/>
            <person name="Sharon I."/>
            <person name="Castelle C.J."/>
            <person name="Probst A.J."/>
            <person name="Thomas B.C."/>
            <person name="Singh A."/>
            <person name="Wilkins M.J."/>
            <person name="Karaoz U."/>
            <person name="Brodie E.L."/>
            <person name="Williams K.H."/>
            <person name="Hubbard S.S."/>
            <person name="Banfield J.F."/>
        </authorList>
    </citation>
    <scope>NUCLEOTIDE SEQUENCE [LARGE SCALE GENOMIC DNA]</scope>
</reference>
<accession>A0A1F5JRT4</accession>
<dbReference type="Proteomes" id="UP000176902">
    <property type="component" value="Unassembled WGS sequence"/>
</dbReference>
<gene>
    <name evidence="1" type="ORF">A3C59_00880</name>
</gene>
<evidence type="ECO:0000313" key="1">
    <source>
        <dbReference type="EMBL" id="OGE31296.1"/>
    </source>
</evidence>
<sequence length="76" mass="9021">MKVYPSKQFQKSFKKLPKDIQKAAAAKDQLFRTNPHSSQLKTHKLKVKLSNLWSYSVKYSYRNVIYQDIGTHEIYK</sequence>
<dbReference type="SUPFAM" id="SSF143011">
    <property type="entry name" value="RelE-like"/>
    <property type="match status" value="1"/>
</dbReference>
<dbReference type="EMBL" id="MFCV01000042">
    <property type="protein sequence ID" value="OGE31296.1"/>
    <property type="molecule type" value="Genomic_DNA"/>
</dbReference>